<evidence type="ECO:0000256" key="4">
    <source>
        <dbReference type="RuleBase" id="RU000383"/>
    </source>
</evidence>
<dbReference type="InterPro" id="IPR046965">
    <property type="entry name" value="Cyclin_A/B-like"/>
</dbReference>
<feature type="region of interest" description="Disordered" evidence="5">
    <location>
        <begin position="149"/>
        <end position="171"/>
    </location>
</feature>
<dbReference type="InterPro" id="IPR039361">
    <property type="entry name" value="Cyclin"/>
</dbReference>
<reference evidence="8 9" key="1">
    <citation type="submission" date="2024-04" db="EMBL/GenBank/DDBJ databases">
        <title>genome sequences of Mucor flavus KT1a and Helicostylum pulchrum KT1b strains isolated from the surface of a dry-aged beef.</title>
        <authorList>
            <person name="Toyotome T."/>
            <person name="Hosono M."/>
            <person name="Torimaru M."/>
            <person name="Fukuda K."/>
            <person name="Mikami N."/>
        </authorList>
    </citation>
    <scope>NUCLEOTIDE SEQUENCE [LARGE SCALE GENOMIC DNA]</scope>
    <source>
        <strain evidence="8 9">KT1a</strain>
    </source>
</reference>
<protein>
    <recommendedName>
        <fullName evidence="10">G2/mitotic-specific cyclin-B3</fullName>
    </recommendedName>
</protein>
<sequence length="488" mass="56532">MNIQRENARRALEGENAHQPLKTLLSVKKTNLTSFLKPLQDKNRNALKDANPNSTKGAFKVLQKQVYVDKEVKVVAEEEIEKTKYTQPDVQQKQQQEEESIKTEFFNDNKTRYKPKAQEEDEEFMAAVPILPIIVPKHLRQTIIDQHTKVGAKRSHANDEEEQNKKANTEKTQKYSNKVLFKPNAPALNIEITKETETLELQQETRAKMAMLQTSETLKEHQLGDPMLVAEYSGEIFGYFFDAETESMGDPTYALNLQHEVNWNMRGVLIDWVIELHHMFQLLPETLFLTVNIIDRFLSTRTVVLSKLQLVGITSLFIATKFEEISCPTMQDFLFMTDNAVKEDELIKAERFILQILDFRLCYPNPVNFLRRVCSNESKSNIHTRVLAKYFMEISCVDHRFIDVRPSKIAAASLWLSKKMLATGKWNSNLSRLAGYTPEELKPTVEAMLDFLAQPVVHDSFFKKWATVKLSKASIFVRDWINRYYINE</sequence>
<dbReference type="Proteomes" id="UP001473302">
    <property type="component" value="Unassembled WGS sequence"/>
</dbReference>
<dbReference type="SMART" id="SM00385">
    <property type="entry name" value="CYCLIN"/>
    <property type="match status" value="2"/>
</dbReference>
<keyword evidence="9" id="KW-1185">Reference proteome</keyword>
<accession>A0ABP9Z9S5</accession>
<evidence type="ECO:0000256" key="5">
    <source>
        <dbReference type="SAM" id="MobiDB-lite"/>
    </source>
</evidence>
<dbReference type="Pfam" id="PF00134">
    <property type="entry name" value="Cyclin_N"/>
    <property type="match status" value="1"/>
</dbReference>
<gene>
    <name evidence="8" type="ORF">MFLAVUS_009391</name>
</gene>
<dbReference type="SMART" id="SM01332">
    <property type="entry name" value="Cyclin_C"/>
    <property type="match status" value="1"/>
</dbReference>
<keyword evidence="3" id="KW-0131">Cell cycle</keyword>
<dbReference type="InterPro" id="IPR006671">
    <property type="entry name" value="Cyclin_N"/>
</dbReference>
<organism evidence="8 9">
    <name type="scientific">Mucor flavus</name>
    <dbReference type="NCBI Taxonomy" id="439312"/>
    <lineage>
        <taxon>Eukaryota</taxon>
        <taxon>Fungi</taxon>
        <taxon>Fungi incertae sedis</taxon>
        <taxon>Mucoromycota</taxon>
        <taxon>Mucoromycotina</taxon>
        <taxon>Mucoromycetes</taxon>
        <taxon>Mucorales</taxon>
        <taxon>Mucorineae</taxon>
        <taxon>Mucoraceae</taxon>
        <taxon>Mucor</taxon>
    </lineage>
</organism>
<comment type="caution">
    <text evidence="8">The sequence shown here is derived from an EMBL/GenBank/DDBJ whole genome shotgun (WGS) entry which is preliminary data.</text>
</comment>
<dbReference type="InterPro" id="IPR013763">
    <property type="entry name" value="Cyclin-like_dom"/>
</dbReference>
<dbReference type="SUPFAM" id="SSF47954">
    <property type="entry name" value="Cyclin-like"/>
    <property type="match status" value="2"/>
</dbReference>
<evidence type="ECO:0000256" key="1">
    <source>
        <dbReference type="ARBA" id="ARBA00022618"/>
    </source>
</evidence>
<dbReference type="InterPro" id="IPR036915">
    <property type="entry name" value="Cyclin-like_sf"/>
</dbReference>
<dbReference type="InterPro" id="IPR004367">
    <property type="entry name" value="Cyclin_C-dom"/>
</dbReference>
<dbReference type="Pfam" id="PF02984">
    <property type="entry name" value="Cyclin_C"/>
    <property type="match status" value="1"/>
</dbReference>
<feature type="domain" description="Cyclin-like" evidence="6">
    <location>
        <begin position="271"/>
        <end position="355"/>
    </location>
</feature>
<dbReference type="Gene3D" id="1.10.472.10">
    <property type="entry name" value="Cyclin-like"/>
    <property type="match status" value="2"/>
</dbReference>
<dbReference type="PANTHER" id="PTHR10177">
    <property type="entry name" value="CYCLINS"/>
    <property type="match status" value="1"/>
</dbReference>
<feature type="domain" description="Cyclin-like" evidence="6">
    <location>
        <begin position="368"/>
        <end position="450"/>
    </location>
</feature>
<evidence type="ECO:0008006" key="10">
    <source>
        <dbReference type="Google" id="ProtNLM"/>
    </source>
</evidence>
<dbReference type="InterPro" id="IPR048258">
    <property type="entry name" value="Cyclins_cyclin-box"/>
</dbReference>
<name>A0ABP9Z9S5_9FUNG</name>
<keyword evidence="2 4" id="KW-0195">Cyclin</keyword>
<evidence type="ECO:0000313" key="8">
    <source>
        <dbReference type="EMBL" id="GAA5815872.1"/>
    </source>
</evidence>
<evidence type="ECO:0000256" key="2">
    <source>
        <dbReference type="ARBA" id="ARBA00023127"/>
    </source>
</evidence>
<evidence type="ECO:0000259" key="7">
    <source>
        <dbReference type="SMART" id="SM01332"/>
    </source>
</evidence>
<dbReference type="EMBL" id="BAABUK010000028">
    <property type="protein sequence ID" value="GAA5815872.1"/>
    <property type="molecule type" value="Genomic_DNA"/>
</dbReference>
<keyword evidence="1" id="KW-0132">Cell division</keyword>
<comment type="similarity">
    <text evidence="4">Belongs to the cyclin family.</text>
</comment>
<dbReference type="PIRSF" id="PIRSF001771">
    <property type="entry name" value="Cyclin_A_B_D_E"/>
    <property type="match status" value="1"/>
</dbReference>
<evidence type="ECO:0000259" key="6">
    <source>
        <dbReference type="SMART" id="SM00385"/>
    </source>
</evidence>
<proteinExistence type="inferred from homology"/>
<dbReference type="PROSITE" id="PS00292">
    <property type="entry name" value="CYCLINS"/>
    <property type="match status" value="1"/>
</dbReference>
<evidence type="ECO:0000313" key="9">
    <source>
        <dbReference type="Proteomes" id="UP001473302"/>
    </source>
</evidence>
<evidence type="ECO:0000256" key="3">
    <source>
        <dbReference type="ARBA" id="ARBA00023306"/>
    </source>
</evidence>
<feature type="domain" description="Cyclin C-terminal" evidence="7">
    <location>
        <begin position="364"/>
        <end position="479"/>
    </location>
</feature>